<reference evidence="3 4" key="1">
    <citation type="submission" date="2016-09" db="EMBL/GenBank/DDBJ databases">
        <title>The draft genome of Dichanthelium oligosanthes: A C3 panicoid grass species.</title>
        <authorList>
            <person name="Studer A.J."/>
            <person name="Schnable J.C."/>
            <person name="Brutnell T.P."/>
        </authorList>
    </citation>
    <scope>NUCLEOTIDE SEQUENCE [LARGE SCALE GENOMIC DNA]</scope>
    <source>
        <strain evidence="4">cv. Kellogg 1175</strain>
        <tissue evidence="3">Leaf</tissue>
    </source>
</reference>
<dbReference type="Proteomes" id="UP000095767">
    <property type="component" value="Unassembled WGS sequence"/>
</dbReference>
<dbReference type="PROSITE" id="PS50181">
    <property type="entry name" value="FBOX"/>
    <property type="match status" value="1"/>
</dbReference>
<proteinExistence type="predicted"/>
<gene>
    <name evidence="3" type="ORF">BAE44_0020617</name>
</gene>
<evidence type="ECO:0000313" key="3">
    <source>
        <dbReference type="EMBL" id="OEL18365.1"/>
    </source>
</evidence>
<dbReference type="InterPro" id="IPR036047">
    <property type="entry name" value="F-box-like_dom_sf"/>
</dbReference>
<dbReference type="EMBL" id="LWDX02056782">
    <property type="protein sequence ID" value="OEL18365.1"/>
    <property type="molecule type" value="Genomic_DNA"/>
</dbReference>
<feature type="non-terminal residue" evidence="3">
    <location>
        <position position="367"/>
    </location>
</feature>
<accession>A0A1E5V027</accession>
<comment type="caution">
    <text evidence="3">The sequence shown here is derived from an EMBL/GenBank/DDBJ whole genome shotgun (WGS) entry which is preliminary data.</text>
</comment>
<name>A0A1E5V027_9POAL</name>
<protein>
    <recommendedName>
        <fullName evidence="2">F-box domain-containing protein</fullName>
    </recommendedName>
</protein>
<organism evidence="3 4">
    <name type="scientific">Dichanthelium oligosanthes</name>
    <dbReference type="NCBI Taxonomy" id="888268"/>
    <lineage>
        <taxon>Eukaryota</taxon>
        <taxon>Viridiplantae</taxon>
        <taxon>Streptophyta</taxon>
        <taxon>Embryophyta</taxon>
        <taxon>Tracheophyta</taxon>
        <taxon>Spermatophyta</taxon>
        <taxon>Magnoliopsida</taxon>
        <taxon>Liliopsida</taxon>
        <taxon>Poales</taxon>
        <taxon>Poaceae</taxon>
        <taxon>PACMAD clade</taxon>
        <taxon>Panicoideae</taxon>
        <taxon>Panicodae</taxon>
        <taxon>Paniceae</taxon>
        <taxon>Dichantheliinae</taxon>
        <taxon>Dichanthelium</taxon>
    </lineage>
</organism>
<dbReference type="InterPro" id="IPR001810">
    <property type="entry name" value="F-box_dom"/>
</dbReference>
<dbReference type="OrthoDB" id="665709at2759"/>
<dbReference type="InterPro" id="IPR032675">
    <property type="entry name" value="LRR_dom_sf"/>
</dbReference>
<dbReference type="Gene3D" id="3.80.10.10">
    <property type="entry name" value="Ribonuclease Inhibitor"/>
    <property type="match status" value="1"/>
</dbReference>
<dbReference type="Pfam" id="PF00646">
    <property type="entry name" value="F-box"/>
    <property type="match status" value="1"/>
</dbReference>
<dbReference type="STRING" id="888268.A0A1E5V027"/>
<dbReference type="SUPFAM" id="SSF81383">
    <property type="entry name" value="F-box domain"/>
    <property type="match status" value="1"/>
</dbReference>
<feature type="domain" description="F-box" evidence="2">
    <location>
        <begin position="20"/>
        <end position="68"/>
    </location>
</feature>
<dbReference type="InterPro" id="IPR044997">
    <property type="entry name" value="F-box_plant"/>
</dbReference>
<dbReference type="InterPro" id="IPR055411">
    <property type="entry name" value="LRR_FXL15/At3g58940/PEG3-like"/>
</dbReference>
<feature type="region of interest" description="Disordered" evidence="1">
    <location>
        <begin position="1"/>
        <end position="21"/>
    </location>
</feature>
<dbReference type="AlphaFoldDB" id="A0A1E5V027"/>
<evidence type="ECO:0000256" key="1">
    <source>
        <dbReference type="SAM" id="MobiDB-lite"/>
    </source>
</evidence>
<evidence type="ECO:0000259" key="2">
    <source>
        <dbReference type="PROSITE" id="PS50181"/>
    </source>
</evidence>
<dbReference type="PANTHER" id="PTHR32153">
    <property type="entry name" value="OJ000223_09.16 PROTEIN"/>
    <property type="match status" value="1"/>
</dbReference>
<dbReference type="Pfam" id="PF24758">
    <property type="entry name" value="LRR_At5g56370"/>
    <property type="match status" value="1"/>
</dbReference>
<evidence type="ECO:0000313" key="4">
    <source>
        <dbReference type="Proteomes" id="UP000095767"/>
    </source>
</evidence>
<sequence>MAAASACLPRAPPSSDENEEDRISALPDDILIKILERIDDLHAVFQTSTLSRRWAHLPRSLSRLLIEVANFLPRDESSWTVHQVMTAYTAVLRRLLPSSPSRNRAIKSLRLSFYLTDPYLCSIGNAVGDVMEHGNTDCLEFIIFADIRDPSYEQCVVFGQRFMSFFQACPMAFRCLTSLTLLRVTFRDSDISDLLNACNKLELLSLNSCDCVFDPVTGEDAALTIHAPPNSALLALETNCCAFARIDLIQAPKLGRLVCIDSTEVNPPLNFGDVPCLDNITLRLDALHWQTPFALSHLLSNTSTLSIMYLDFANQMIWIEPERPKHLSSILNNLRDVYLYNIFYECDLNWTMFVLEAAPALTNFYLK</sequence>
<keyword evidence="4" id="KW-1185">Reference proteome</keyword>